<comment type="caution">
    <text evidence="3">The sequence shown here is derived from an EMBL/GenBank/DDBJ whole genome shotgun (WGS) entry which is preliminary data.</text>
</comment>
<proteinExistence type="predicted"/>
<keyword evidence="1 3" id="KW-0238">DNA-binding</keyword>
<dbReference type="CDD" id="cd00592">
    <property type="entry name" value="HTH_MerR-like"/>
    <property type="match status" value="1"/>
</dbReference>
<dbReference type="EMBL" id="JADOTZ010000001">
    <property type="protein sequence ID" value="MBG6083705.1"/>
    <property type="molecule type" value="Genomic_DNA"/>
</dbReference>
<evidence type="ECO:0000313" key="4">
    <source>
        <dbReference type="Proteomes" id="UP000625033"/>
    </source>
</evidence>
<gene>
    <name evidence="3" type="ORF">IW252_000472</name>
</gene>
<evidence type="ECO:0000259" key="2">
    <source>
        <dbReference type="PROSITE" id="PS50937"/>
    </source>
</evidence>
<evidence type="ECO:0000256" key="1">
    <source>
        <dbReference type="ARBA" id="ARBA00023125"/>
    </source>
</evidence>
<dbReference type="PANTHER" id="PTHR30204:SF89">
    <property type="entry name" value="HTH MERR-TYPE DOMAIN-CONTAINING PROTEIN"/>
    <property type="match status" value="1"/>
</dbReference>
<dbReference type="SUPFAM" id="SSF46955">
    <property type="entry name" value="Putative DNA-binding domain"/>
    <property type="match status" value="1"/>
</dbReference>
<reference evidence="3" key="1">
    <citation type="submission" date="2020-11" db="EMBL/GenBank/DDBJ databases">
        <title>Sequencing the genomes of 1000 actinobacteria strains.</title>
        <authorList>
            <person name="Klenk H.-P."/>
        </authorList>
    </citation>
    <scope>NUCLEOTIDE SEQUENCE</scope>
    <source>
        <strain evidence="3">DSM 26152</strain>
    </source>
</reference>
<feature type="domain" description="HTH merR-type" evidence="2">
    <location>
        <begin position="37"/>
        <end position="95"/>
    </location>
</feature>
<keyword evidence="4" id="KW-1185">Reference proteome</keyword>
<dbReference type="AlphaFoldDB" id="A0A931GE55"/>
<protein>
    <submittedName>
        <fullName evidence="3">DNA-binding transcriptional MerR regulator</fullName>
    </submittedName>
</protein>
<organism evidence="3 4">
    <name type="scientific">Zhihengliuella flava</name>
    <dbReference type="NCBI Taxonomy" id="1285193"/>
    <lineage>
        <taxon>Bacteria</taxon>
        <taxon>Bacillati</taxon>
        <taxon>Actinomycetota</taxon>
        <taxon>Actinomycetes</taxon>
        <taxon>Micrococcales</taxon>
        <taxon>Micrococcaceae</taxon>
        <taxon>Zhihengliuella</taxon>
    </lineage>
</organism>
<dbReference type="PROSITE" id="PS50937">
    <property type="entry name" value="HTH_MERR_2"/>
    <property type="match status" value="1"/>
</dbReference>
<dbReference type="InterPro" id="IPR000551">
    <property type="entry name" value="MerR-type_HTH_dom"/>
</dbReference>
<dbReference type="GO" id="GO:0003700">
    <property type="term" value="F:DNA-binding transcription factor activity"/>
    <property type="evidence" value="ECO:0007669"/>
    <property type="project" value="InterPro"/>
</dbReference>
<dbReference type="Proteomes" id="UP000625033">
    <property type="component" value="Unassembled WGS sequence"/>
</dbReference>
<dbReference type="SMART" id="SM00422">
    <property type="entry name" value="HTH_MERR"/>
    <property type="match status" value="1"/>
</dbReference>
<dbReference type="PANTHER" id="PTHR30204">
    <property type="entry name" value="REDOX-CYCLING DRUG-SENSING TRANSCRIPTIONAL ACTIVATOR SOXR"/>
    <property type="match status" value="1"/>
</dbReference>
<name>A0A931GE55_9MICC</name>
<dbReference type="InterPro" id="IPR009061">
    <property type="entry name" value="DNA-bd_dom_put_sf"/>
</dbReference>
<dbReference type="GO" id="GO:0003677">
    <property type="term" value="F:DNA binding"/>
    <property type="evidence" value="ECO:0007669"/>
    <property type="project" value="UniProtKB-KW"/>
</dbReference>
<dbReference type="InterPro" id="IPR047057">
    <property type="entry name" value="MerR_fam"/>
</dbReference>
<accession>A0A931GE55</accession>
<sequence length="248" mass="26923">MVSSAHARQPSAAGGPARPQVLNIGEVLSELQEDFPQVSASKIRFLEEKGLVTPQRTAAGYRKYTPGDIDRLRFILALQRDQYLPLKVIKDYLDAVDRGERPEQLPGGITLAPRSVGEQLAQELAGRTRHLTRAEMIGVTGADGGLIDELVAYGLIAADDDRFDEHNVRVVSAAVKLAGFGIEPRHLRAFRTAADREVGLVERAIAPVSSRKEVSSRAQAAESAREMSEACLTLHSALVQGALSRLDH</sequence>
<dbReference type="Pfam" id="PF13411">
    <property type="entry name" value="MerR_1"/>
    <property type="match status" value="1"/>
</dbReference>
<evidence type="ECO:0000313" key="3">
    <source>
        <dbReference type="EMBL" id="MBG6083705.1"/>
    </source>
</evidence>
<dbReference type="RefSeq" id="WP_331271403.1">
    <property type="nucleotide sequence ID" value="NZ_JADOTZ010000001.1"/>
</dbReference>
<dbReference type="Gene3D" id="1.10.1660.10">
    <property type="match status" value="1"/>
</dbReference>